<dbReference type="InterPro" id="IPR013766">
    <property type="entry name" value="Thioredoxin_domain"/>
</dbReference>
<feature type="signal peptide" evidence="5">
    <location>
        <begin position="1"/>
        <end position="27"/>
    </location>
</feature>
<dbReference type="Pfam" id="PF01323">
    <property type="entry name" value="DSBA"/>
    <property type="match status" value="1"/>
</dbReference>
<feature type="chain" id="PRO_5012419910" evidence="5">
    <location>
        <begin position="28"/>
        <end position="251"/>
    </location>
</feature>
<evidence type="ECO:0000313" key="8">
    <source>
        <dbReference type="Proteomes" id="UP000198418"/>
    </source>
</evidence>
<accession>A0A212PWZ3</accession>
<dbReference type="Gene3D" id="3.40.30.10">
    <property type="entry name" value="Glutaredoxin"/>
    <property type="match status" value="1"/>
</dbReference>
<dbReference type="InterPro" id="IPR001853">
    <property type="entry name" value="DSBA-like_thioredoxin_dom"/>
</dbReference>
<keyword evidence="8" id="KW-1185">Reference proteome</keyword>
<dbReference type="GO" id="GO:0016491">
    <property type="term" value="F:oxidoreductase activity"/>
    <property type="evidence" value="ECO:0007669"/>
    <property type="project" value="UniProtKB-KW"/>
</dbReference>
<organism evidence="7 8">
    <name type="scientific">Rhodoblastus acidophilus</name>
    <name type="common">Rhodopseudomonas acidophila</name>
    <dbReference type="NCBI Taxonomy" id="1074"/>
    <lineage>
        <taxon>Bacteria</taxon>
        <taxon>Pseudomonadati</taxon>
        <taxon>Pseudomonadota</taxon>
        <taxon>Alphaproteobacteria</taxon>
        <taxon>Hyphomicrobiales</taxon>
        <taxon>Rhodoblastaceae</taxon>
        <taxon>Rhodoblastus</taxon>
    </lineage>
</organism>
<feature type="domain" description="Thioredoxin" evidence="6">
    <location>
        <begin position="77"/>
        <end position="251"/>
    </location>
</feature>
<dbReference type="PANTHER" id="PTHR13887:SF14">
    <property type="entry name" value="DISULFIDE BOND FORMATION PROTEIN D"/>
    <property type="match status" value="1"/>
</dbReference>
<dbReference type="GO" id="GO:0016853">
    <property type="term" value="F:isomerase activity"/>
    <property type="evidence" value="ECO:0007669"/>
    <property type="project" value="UniProtKB-KW"/>
</dbReference>
<dbReference type="RefSeq" id="WP_088518606.1">
    <property type="nucleotide sequence ID" value="NZ_FYDG01000001.1"/>
</dbReference>
<protein>
    <submittedName>
        <fullName evidence="7">Protein-disulfide isomerase</fullName>
    </submittedName>
</protein>
<evidence type="ECO:0000259" key="6">
    <source>
        <dbReference type="PROSITE" id="PS51352"/>
    </source>
</evidence>
<dbReference type="InterPro" id="IPR041205">
    <property type="entry name" value="ScsC_N"/>
</dbReference>
<dbReference type="AlphaFoldDB" id="A0A212PWZ3"/>
<dbReference type="PANTHER" id="PTHR13887">
    <property type="entry name" value="GLUTATHIONE S-TRANSFERASE KAPPA"/>
    <property type="match status" value="1"/>
</dbReference>
<evidence type="ECO:0000256" key="2">
    <source>
        <dbReference type="ARBA" id="ARBA00023002"/>
    </source>
</evidence>
<reference evidence="8" key="1">
    <citation type="submission" date="2017-06" db="EMBL/GenBank/DDBJ databases">
        <authorList>
            <person name="Varghese N."/>
            <person name="Submissions S."/>
        </authorList>
    </citation>
    <scope>NUCLEOTIDE SEQUENCE [LARGE SCALE GENOMIC DNA]</scope>
    <source>
        <strain evidence="8">DSM 137</strain>
    </source>
</reference>
<dbReference type="InterPro" id="IPR036249">
    <property type="entry name" value="Thioredoxin-like_sf"/>
</dbReference>
<dbReference type="SUPFAM" id="SSF52833">
    <property type="entry name" value="Thioredoxin-like"/>
    <property type="match status" value="1"/>
</dbReference>
<sequence>MSHPRKTFLAAALAVLAVTALATPLRAAEFSPAQKSEIEGIVKDYLISHPDILRDMATELERKQKVEETDARRAVIAHAAKDIFNSDFQAVIGNPNGKVTLVEFFDYNCGYCKRALGDLSNLMKANPDLRIVLKDFPVLGADSVEAAQIASAARNQISGEKFWEFHQKLLTAKGHIGKDQALATAKEMGLDMAKLQKDAADPEIKDKLAGVLKLGDALAINGTPSYVVGDEVVVGAVGYDELKAKLDALRK</sequence>
<name>A0A212PWZ3_RHOAC</name>
<keyword evidence="2" id="KW-0560">Oxidoreductase</keyword>
<proteinExistence type="predicted"/>
<gene>
    <name evidence="7" type="ORF">SAMN06265338_10188</name>
</gene>
<dbReference type="EMBL" id="FYDG01000001">
    <property type="protein sequence ID" value="SNB51490.1"/>
    <property type="molecule type" value="Genomic_DNA"/>
</dbReference>
<dbReference type="OrthoDB" id="9780147at2"/>
<keyword evidence="3" id="KW-1015">Disulfide bond</keyword>
<dbReference type="PROSITE" id="PS51352">
    <property type="entry name" value="THIOREDOXIN_2"/>
    <property type="match status" value="1"/>
</dbReference>
<keyword evidence="1 5" id="KW-0732">Signal</keyword>
<evidence type="ECO:0000256" key="5">
    <source>
        <dbReference type="SAM" id="SignalP"/>
    </source>
</evidence>
<evidence type="ECO:0000256" key="1">
    <source>
        <dbReference type="ARBA" id="ARBA00022729"/>
    </source>
</evidence>
<keyword evidence="7" id="KW-0413">Isomerase</keyword>
<evidence type="ECO:0000313" key="7">
    <source>
        <dbReference type="EMBL" id="SNB51490.1"/>
    </source>
</evidence>
<evidence type="ECO:0000256" key="3">
    <source>
        <dbReference type="ARBA" id="ARBA00023157"/>
    </source>
</evidence>
<dbReference type="CDD" id="cd03023">
    <property type="entry name" value="DsbA_Com1_like"/>
    <property type="match status" value="1"/>
</dbReference>
<dbReference type="Pfam" id="PF18312">
    <property type="entry name" value="ScsC_N"/>
    <property type="match status" value="1"/>
</dbReference>
<evidence type="ECO:0000256" key="4">
    <source>
        <dbReference type="ARBA" id="ARBA00023284"/>
    </source>
</evidence>
<keyword evidence="4" id="KW-0676">Redox-active center</keyword>
<dbReference type="Proteomes" id="UP000198418">
    <property type="component" value="Unassembled WGS sequence"/>
</dbReference>